<organism evidence="1 2">
    <name type="scientific">Brachybacterium rhamnosum</name>
    <dbReference type="NCBI Taxonomy" id="173361"/>
    <lineage>
        <taxon>Bacteria</taxon>
        <taxon>Bacillati</taxon>
        <taxon>Actinomycetota</taxon>
        <taxon>Actinomycetes</taxon>
        <taxon>Micrococcales</taxon>
        <taxon>Dermabacteraceae</taxon>
        <taxon>Brachybacterium</taxon>
    </lineage>
</organism>
<dbReference type="Proteomes" id="UP001597280">
    <property type="component" value="Unassembled WGS sequence"/>
</dbReference>
<protein>
    <submittedName>
        <fullName evidence="1">Transcription initiation protein</fullName>
    </submittedName>
</protein>
<dbReference type="EMBL" id="JBHUFL010000003">
    <property type="protein sequence ID" value="MFD1835628.1"/>
    <property type="molecule type" value="Genomic_DNA"/>
</dbReference>
<reference evidence="2" key="1">
    <citation type="journal article" date="2019" name="Int. J. Syst. Evol. Microbiol.">
        <title>The Global Catalogue of Microorganisms (GCM) 10K type strain sequencing project: providing services to taxonomists for standard genome sequencing and annotation.</title>
        <authorList>
            <consortium name="The Broad Institute Genomics Platform"/>
            <consortium name="The Broad Institute Genome Sequencing Center for Infectious Disease"/>
            <person name="Wu L."/>
            <person name="Ma J."/>
        </authorList>
    </citation>
    <scope>NUCLEOTIDE SEQUENCE [LARGE SCALE GENOMIC DNA]</scope>
    <source>
        <strain evidence="2">JCM 11650</strain>
    </source>
</reference>
<comment type="caution">
    <text evidence="1">The sequence shown here is derived from an EMBL/GenBank/DDBJ whole genome shotgun (WGS) entry which is preliminary data.</text>
</comment>
<sequence>MSFYLITFPSRAMRIPAEEFQDVVDASHAVVEEAKAAGVYRFGGGIDESVAPVLIGADGSRQDGAHPLRAPLDGGYTVLDLASRAEAEQWAARIAAACRCPQELYVFGDDPTS</sequence>
<evidence type="ECO:0000313" key="1">
    <source>
        <dbReference type="EMBL" id="MFD1835628.1"/>
    </source>
</evidence>
<dbReference type="SUPFAM" id="SSF54909">
    <property type="entry name" value="Dimeric alpha+beta barrel"/>
    <property type="match status" value="1"/>
</dbReference>
<accession>A0ABW4PYU8</accession>
<proteinExistence type="predicted"/>
<dbReference type="Gene3D" id="3.30.70.1060">
    <property type="entry name" value="Dimeric alpha+beta barrel"/>
    <property type="match status" value="1"/>
</dbReference>
<dbReference type="InterPro" id="IPR011008">
    <property type="entry name" value="Dimeric_a/b-barrel"/>
</dbReference>
<gene>
    <name evidence="1" type="ORF">ACFSDA_11175</name>
</gene>
<keyword evidence="2" id="KW-1185">Reference proteome</keyword>
<name>A0ABW4PYU8_9MICO</name>
<dbReference type="RefSeq" id="WP_343904756.1">
    <property type="nucleotide sequence ID" value="NZ_BAAAIS010000003.1"/>
</dbReference>
<evidence type="ECO:0000313" key="2">
    <source>
        <dbReference type="Proteomes" id="UP001597280"/>
    </source>
</evidence>